<dbReference type="CDD" id="cd05471">
    <property type="entry name" value="pepsin_like"/>
    <property type="match status" value="1"/>
</dbReference>
<dbReference type="OrthoDB" id="660550at2759"/>
<dbReference type="SUPFAM" id="SSF50630">
    <property type="entry name" value="Acid proteases"/>
    <property type="match status" value="1"/>
</dbReference>
<dbReference type="GeneID" id="18913434"/>
<name>K5UKH2_PHACS</name>
<evidence type="ECO:0000313" key="3">
    <source>
        <dbReference type="EMBL" id="EKM50131.1"/>
    </source>
</evidence>
<accession>K5UKH2</accession>
<protein>
    <recommendedName>
        <fullName evidence="2">Peptidase A1 domain-containing protein</fullName>
    </recommendedName>
</protein>
<organism evidence="3 4">
    <name type="scientific">Phanerochaete carnosa (strain HHB-10118-sp)</name>
    <name type="common">White-rot fungus</name>
    <name type="synonym">Peniophora carnosa</name>
    <dbReference type="NCBI Taxonomy" id="650164"/>
    <lineage>
        <taxon>Eukaryota</taxon>
        <taxon>Fungi</taxon>
        <taxon>Dikarya</taxon>
        <taxon>Basidiomycota</taxon>
        <taxon>Agaricomycotina</taxon>
        <taxon>Agaricomycetes</taxon>
        <taxon>Polyporales</taxon>
        <taxon>Phanerochaetaceae</taxon>
        <taxon>Phanerochaete</taxon>
    </lineage>
</organism>
<dbReference type="InterPro" id="IPR034164">
    <property type="entry name" value="Pepsin-like_dom"/>
</dbReference>
<sequence length="216" mass="22330">MACPAGLKLMLYFGALGGAYAARLMKLPVRASLANPTVPLCNKVTKLTTFGNVLVDTGSSSLWVGASSPYIPGPNSKATGETYSVGYDEGGATGLVYLDTVTIGSATVTNQYIGAANQTSLPVDLDPLDGFIGLSFNGSNAHTISGISEPTNTFLDSLVEEGVVGQALWSMIVPALDVAAGQQVGGGEILFGGYDASKVEGEIIWLDVTNEFGLWI</sequence>
<dbReference type="HOGENOM" id="CLU_1278016_0_0_1"/>
<dbReference type="Proteomes" id="UP000008370">
    <property type="component" value="Unassembled WGS sequence"/>
</dbReference>
<evidence type="ECO:0000259" key="2">
    <source>
        <dbReference type="PROSITE" id="PS51767"/>
    </source>
</evidence>
<dbReference type="EMBL" id="JH930479">
    <property type="protein sequence ID" value="EKM50131.1"/>
    <property type="molecule type" value="Genomic_DNA"/>
</dbReference>
<dbReference type="InterPro" id="IPR033121">
    <property type="entry name" value="PEPTIDASE_A1"/>
</dbReference>
<dbReference type="InterPro" id="IPR021109">
    <property type="entry name" value="Peptidase_aspartic_dom_sf"/>
</dbReference>
<dbReference type="PANTHER" id="PTHR47966">
    <property type="entry name" value="BETA-SITE APP-CLEAVING ENZYME, ISOFORM A-RELATED"/>
    <property type="match status" value="1"/>
</dbReference>
<dbReference type="RefSeq" id="XP_007401322.1">
    <property type="nucleotide sequence ID" value="XM_007401260.1"/>
</dbReference>
<evidence type="ECO:0000313" key="4">
    <source>
        <dbReference type="Proteomes" id="UP000008370"/>
    </source>
</evidence>
<evidence type="ECO:0000256" key="1">
    <source>
        <dbReference type="ARBA" id="ARBA00007447"/>
    </source>
</evidence>
<dbReference type="Pfam" id="PF00026">
    <property type="entry name" value="Asp"/>
    <property type="match status" value="1"/>
</dbReference>
<dbReference type="PROSITE" id="PS51767">
    <property type="entry name" value="PEPTIDASE_A1"/>
    <property type="match status" value="1"/>
</dbReference>
<proteinExistence type="inferred from homology"/>
<dbReference type="InterPro" id="IPR001461">
    <property type="entry name" value="Aspartic_peptidase_A1"/>
</dbReference>
<feature type="domain" description="Peptidase A1" evidence="2">
    <location>
        <begin position="38"/>
        <end position="216"/>
    </location>
</feature>
<dbReference type="GO" id="GO:0004190">
    <property type="term" value="F:aspartic-type endopeptidase activity"/>
    <property type="evidence" value="ECO:0007669"/>
    <property type="project" value="InterPro"/>
</dbReference>
<dbReference type="InParanoid" id="K5UKH2"/>
<dbReference type="AlphaFoldDB" id="K5UKH2"/>
<dbReference type="Gene3D" id="2.40.70.10">
    <property type="entry name" value="Acid Proteases"/>
    <property type="match status" value="1"/>
</dbReference>
<dbReference type="KEGG" id="pco:PHACADRAFT_213887"/>
<gene>
    <name evidence="3" type="ORF">PHACADRAFT_213887</name>
</gene>
<dbReference type="GO" id="GO:0006508">
    <property type="term" value="P:proteolysis"/>
    <property type="evidence" value="ECO:0007669"/>
    <property type="project" value="InterPro"/>
</dbReference>
<keyword evidence="4" id="KW-1185">Reference proteome</keyword>
<reference evidence="3 4" key="1">
    <citation type="journal article" date="2012" name="BMC Genomics">
        <title>Comparative genomics of the white-rot fungi, Phanerochaete carnosa and P. chrysosporium, to elucidate the genetic basis of the distinct wood types they colonize.</title>
        <authorList>
            <person name="Suzuki H."/>
            <person name="MacDonald J."/>
            <person name="Syed K."/>
            <person name="Salamov A."/>
            <person name="Hori C."/>
            <person name="Aerts A."/>
            <person name="Henrissat B."/>
            <person name="Wiebenga A."/>
            <person name="vanKuyk P.A."/>
            <person name="Barry K."/>
            <person name="Lindquist E."/>
            <person name="LaButti K."/>
            <person name="Lapidus A."/>
            <person name="Lucas S."/>
            <person name="Coutinho P."/>
            <person name="Gong Y."/>
            <person name="Samejima M."/>
            <person name="Mahadevan R."/>
            <person name="Abou-Zaid M."/>
            <person name="de Vries R.P."/>
            <person name="Igarashi K."/>
            <person name="Yadav J.S."/>
            <person name="Grigoriev I.V."/>
            <person name="Master E.R."/>
        </authorList>
    </citation>
    <scope>NUCLEOTIDE SEQUENCE [LARGE SCALE GENOMIC DNA]</scope>
    <source>
        <strain evidence="3 4">HHB-10118-sp</strain>
    </source>
</reference>
<comment type="similarity">
    <text evidence="1">Belongs to the peptidase A1 family.</text>
</comment>
<dbReference type="PANTHER" id="PTHR47966:SF51">
    <property type="entry name" value="BETA-SITE APP-CLEAVING ENZYME, ISOFORM A-RELATED"/>
    <property type="match status" value="1"/>
</dbReference>